<dbReference type="EMBL" id="PP947710">
    <property type="protein sequence ID" value="XDG31277.1"/>
    <property type="molecule type" value="Genomic_DNA"/>
</dbReference>
<sequence length="33" mass="3882">MSKRVFAVVRGWLFLQVGDRSFRVRLPMTPPFS</sequence>
<accession>A0AB39AKM4</accession>
<organism evidence="1">
    <name type="scientific">Mycolicibacterium phage phi1_186018</name>
    <dbReference type="NCBI Taxonomy" id="3236641"/>
    <lineage>
        <taxon>Viruses</taxon>
        <taxon>Duplodnaviria</taxon>
        <taxon>Heunggongvirae</taxon>
        <taxon>Uroviricota</taxon>
        <taxon>Caudoviricetes</taxon>
        <taxon>Bclasvirinae</taxon>
        <taxon>Coopervirus</taxon>
    </lineage>
</organism>
<protein>
    <submittedName>
        <fullName evidence="1">Uncharacterized protein</fullName>
    </submittedName>
</protein>
<reference evidence="1" key="1">
    <citation type="submission" date="2024-06" db="EMBL/GenBank/DDBJ databases">
        <title>The complete genome of Mycolicibacterium smegmatis phage.</title>
        <authorList>
            <person name="Zong M."/>
            <person name="Wu X."/>
            <person name="Feng Y."/>
        </authorList>
    </citation>
    <scope>NUCLEOTIDE SEQUENCE</scope>
</reference>
<name>A0AB39AKM4_9CAUD</name>
<gene>
    <name evidence="1" type="ORF">NJGIMKJC_CDS0011</name>
</gene>
<proteinExistence type="predicted"/>
<evidence type="ECO:0000313" key="1">
    <source>
        <dbReference type="EMBL" id="XDG31277.1"/>
    </source>
</evidence>